<keyword evidence="6 14" id="KW-0808">Transferase</keyword>
<keyword evidence="3" id="KW-1003">Cell membrane</keyword>
<evidence type="ECO:0000256" key="10">
    <source>
        <dbReference type="ARBA" id="ARBA00044041"/>
    </source>
</evidence>
<dbReference type="AlphaFoldDB" id="A0A4V3D4F1"/>
<evidence type="ECO:0000313" key="14">
    <source>
        <dbReference type="EMBL" id="TDQ35368.1"/>
    </source>
</evidence>
<evidence type="ECO:0000256" key="8">
    <source>
        <dbReference type="ARBA" id="ARBA00023136"/>
    </source>
</evidence>
<gene>
    <name evidence="14" type="ORF">DFQ45_11658</name>
</gene>
<dbReference type="GO" id="GO:0008713">
    <property type="term" value="F:ADP-heptose-lipopolysaccharide heptosyltransferase activity"/>
    <property type="evidence" value="ECO:0007669"/>
    <property type="project" value="TreeGrafter"/>
</dbReference>
<proteinExistence type="inferred from homology"/>
<dbReference type="NCBIfam" id="TIGR02193">
    <property type="entry name" value="heptsyl_trn_I"/>
    <property type="match status" value="1"/>
</dbReference>
<keyword evidence="4" id="KW-0997">Cell inner membrane</keyword>
<keyword evidence="5" id="KW-0328">Glycosyltransferase</keyword>
<evidence type="ECO:0000256" key="1">
    <source>
        <dbReference type="ARBA" id="ARBA00004515"/>
    </source>
</evidence>
<accession>A0A4V3D4F1</accession>
<reference evidence="14 15" key="1">
    <citation type="submission" date="2019-03" db="EMBL/GenBank/DDBJ databases">
        <title>Genomic Encyclopedia of Type Strains, Phase IV (KMG-IV): sequencing the most valuable type-strain genomes for metagenomic binning, comparative biology and taxonomic classification.</title>
        <authorList>
            <person name="Goeker M."/>
        </authorList>
    </citation>
    <scope>NUCLEOTIDE SEQUENCE [LARGE SCALE GENOMIC DNA]</scope>
    <source>
        <strain evidence="14 15">DSM 28679</strain>
    </source>
</reference>
<dbReference type="GO" id="GO:0005886">
    <property type="term" value="C:plasma membrane"/>
    <property type="evidence" value="ECO:0007669"/>
    <property type="project" value="UniProtKB-SubCell"/>
</dbReference>
<dbReference type="OrthoDB" id="9767552at2"/>
<evidence type="ECO:0000313" key="15">
    <source>
        <dbReference type="Proteomes" id="UP000294575"/>
    </source>
</evidence>
<evidence type="ECO:0000256" key="6">
    <source>
        <dbReference type="ARBA" id="ARBA00022679"/>
    </source>
</evidence>
<evidence type="ECO:0000256" key="12">
    <source>
        <dbReference type="ARBA" id="ARBA00044330"/>
    </source>
</evidence>
<dbReference type="CDD" id="cd03789">
    <property type="entry name" value="GT9_LPS_heptosyltransferase"/>
    <property type="match status" value="1"/>
</dbReference>
<comment type="similarity">
    <text evidence="9">Belongs to the glycosyltransferase 9 family.</text>
</comment>
<dbReference type="EMBL" id="SNYK01000016">
    <property type="protein sequence ID" value="TDQ35368.1"/>
    <property type="molecule type" value="Genomic_DNA"/>
</dbReference>
<dbReference type="InterPro" id="IPR011908">
    <property type="entry name" value="LipoPS_heptosylTferase-I"/>
</dbReference>
<comment type="subcellular location">
    <subcellularLocation>
        <location evidence="1">Cell inner membrane</location>
        <topology evidence="1">Peripheral membrane protein</topology>
        <orientation evidence="1">Cytoplasmic side</orientation>
    </subcellularLocation>
</comment>
<sequence length="337" mass="37190">MRVLLIKTSSMGDIIHTLPALTDAQNAMPGIRFDWVVEEGFADIPAWHPAVDQVIPVAIRRWRKHLWQTWRSGEYRRCKQRLREGQYDLVLDAQGLTKSAWLTRGLRAPVHGLDKHSSRDGFSQRFYDHCHAVSWDLHAVERLRTLFASVLGYEKPAGTGDYGLDRAALAARLDNPPAQPWLMFLHGTTWPSKHWPEHNWRALAEHYSAAGQLVRLPWGSAEEQARALRIAEGLPGVEVLPKLRITEVACWLAGARACVAVDTGLGHLAAALDTPCVSLYGPTLPRKVGAYGRGQVHLCASGPHAGKGDKHQPCFDSLGVQPVIAALDGLLTDTAAE</sequence>
<name>A0A4V3D4F1_9GAMM</name>
<organism evidence="14 15">
    <name type="scientific">Thiopseudomonas denitrificans</name>
    <dbReference type="NCBI Taxonomy" id="1501432"/>
    <lineage>
        <taxon>Bacteria</taxon>
        <taxon>Pseudomonadati</taxon>
        <taxon>Pseudomonadota</taxon>
        <taxon>Gammaproteobacteria</taxon>
        <taxon>Pseudomonadales</taxon>
        <taxon>Pseudomonadaceae</taxon>
        <taxon>Thiopseudomonas</taxon>
    </lineage>
</organism>
<evidence type="ECO:0000256" key="7">
    <source>
        <dbReference type="ARBA" id="ARBA00022985"/>
    </source>
</evidence>
<keyword evidence="8" id="KW-0472">Membrane</keyword>
<dbReference type="GO" id="GO:0009244">
    <property type="term" value="P:lipopolysaccharide core region biosynthetic process"/>
    <property type="evidence" value="ECO:0007669"/>
    <property type="project" value="InterPro"/>
</dbReference>
<keyword evidence="15" id="KW-1185">Reference proteome</keyword>
<evidence type="ECO:0000256" key="2">
    <source>
        <dbReference type="ARBA" id="ARBA00004713"/>
    </source>
</evidence>
<keyword evidence="7" id="KW-0448">Lipopolysaccharide biosynthesis</keyword>
<comment type="pathway">
    <text evidence="2">Bacterial outer membrane biogenesis; LPS core biosynthesis.</text>
</comment>
<evidence type="ECO:0000256" key="11">
    <source>
        <dbReference type="ARBA" id="ARBA00044190"/>
    </source>
</evidence>
<dbReference type="SUPFAM" id="SSF53756">
    <property type="entry name" value="UDP-Glycosyltransferase/glycogen phosphorylase"/>
    <property type="match status" value="1"/>
</dbReference>
<dbReference type="PANTHER" id="PTHR30160">
    <property type="entry name" value="TETRAACYLDISACCHARIDE 4'-KINASE-RELATED"/>
    <property type="match status" value="1"/>
</dbReference>
<dbReference type="Proteomes" id="UP000294575">
    <property type="component" value="Unassembled WGS sequence"/>
</dbReference>
<protein>
    <recommendedName>
        <fullName evidence="11">Lipopolysaccharide heptosyltransferase 1</fullName>
        <ecNumber evidence="10">2.4.99.23</ecNumber>
    </recommendedName>
    <alternativeName>
        <fullName evidence="12">ADP-heptose:lipopolysaccharide heptosyltransferase I</fullName>
    </alternativeName>
</protein>
<evidence type="ECO:0000256" key="5">
    <source>
        <dbReference type="ARBA" id="ARBA00022676"/>
    </source>
</evidence>
<evidence type="ECO:0000256" key="4">
    <source>
        <dbReference type="ARBA" id="ARBA00022519"/>
    </source>
</evidence>
<comment type="catalytic activity">
    <reaction evidence="13">
        <text>an alpha-Kdo-(2-&gt;4)-alpha-Kdo-(2-&gt;6)-lipid A + ADP-L-glycero-beta-D-manno-heptose = an L-alpha-D-Hep-(1-&gt;5)-[alpha-Kdo-(2-&gt;4)]-alpha-Kdo-(2-&gt;6)-lipid A + ADP + H(+)</text>
        <dbReference type="Rhea" id="RHEA:74067"/>
        <dbReference type="ChEBI" id="CHEBI:15378"/>
        <dbReference type="ChEBI" id="CHEBI:61506"/>
        <dbReference type="ChEBI" id="CHEBI:176431"/>
        <dbReference type="ChEBI" id="CHEBI:193068"/>
        <dbReference type="ChEBI" id="CHEBI:456216"/>
        <dbReference type="EC" id="2.4.99.23"/>
    </reaction>
</comment>
<dbReference type="InterPro" id="IPR051199">
    <property type="entry name" value="LPS_LOS_Heptosyltrfase"/>
</dbReference>
<comment type="caution">
    <text evidence="14">The sequence shown here is derived from an EMBL/GenBank/DDBJ whole genome shotgun (WGS) entry which is preliminary data.</text>
</comment>
<evidence type="ECO:0000256" key="9">
    <source>
        <dbReference type="ARBA" id="ARBA00043995"/>
    </source>
</evidence>
<dbReference type="RefSeq" id="WP_101495616.1">
    <property type="nucleotide sequence ID" value="NZ_LNJZ01000002.1"/>
</dbReference>
<evidence type="ECO:0000256" key="3">
    <source>
        <dbReference type="ARBA" id="ARBA00022475"/>
    </source>
</evidence>
<dbReference type="GO" id="GO:0005829">
    <property type="term" value="C:cytosol"/>
    <property type="evidence" value="ECO:0007669"/>
    <property type="project" value="TreeGrafter"/>
</dbReference>
<dbReference type="InterPro" id="IPR002201">
    <property type="entry name" value="Glyco_trans_9"/>
</dbReference>
<dbReference type="PANTHER" id="PTHR30160:SF19">
    <property type="entry name" value="LIPOPOLYSACCHARIDE HEPTOSYLTRANSFERASE 1"/>
    <property type="match status" value="1"/>
</dbReference>
<dbReference type="EC" id="2.4.99.23" evidence="10"/>
<dbReference type="Gene3D" id="3.40.50.2000">
    <property type="entry name" value="Glycogen Phosphorylase B"/>
    <property type="match status" value="2"/>
</dbReference>
<dbReference type="Pfam" id="PF01075">
    <property type="entry name" value="Glyco_transf_9"/>
    <property type="match status" value="1"/>
</dbReference>
<evidence type="ECO:0000256" key="13">
    <source>
        <dbReference type="ARBA" id="ARBA00049201"/>
    </source>
</evidence>